<evidence type="ECO:0000256" key="2">
    <source>
        <dbReference type="SAM" id="SignalP"/>
    </source>
</evidence>
<reference evidence="3 4" key="1">
    <citation type="submission" date="2024-01" db="EMBL/GenBank/DDBJ databases">
        <authorList>
            <person name="Allen C."/>
            <person name="Tagirdzhanova G."/>
        </authorList>
    </citation>
    <scope>NUCLEOTIDE SEQUENCE [LARGE SCALE GENOMIC DNA]</scope>
</reference>
<protein>
    <submittedName>
        <fullName evidence="3">Uncharacterized protein</fullName>
    </submittedName>
</protein>
<name>A0ABP0BV24_9PEZI</name>
<keyword evidence="2" id="KW-0732">Signal</keyword>
<feature type="chain" id="PRO_5046064641" evidence="2">
    <location>
        <begin position="21"/>
        <end position="259"/>
    </location>
</feature>
<feature type="compositionally biased region" description="Low complexity" evidence="1">
    <location>
        <begin position="78"/>
        <end position="87"/>
    </location>
</feature>
<evidence type="ECO:0000313" key="3">
    <source>
        <dbReference type="EMBL" id="CAK7223463.1"/>
    </source>
</evidence>
<gene>
    <name evidence="3" type="ORF">SCUCBS95973_005188</name>
</gene>
<sequence>MKWSTSLQTIVVSTAALVFASPVSSRSLKLYKLKIVAPMASNLNERYLSIDTDGTVGVFTNQPAYVGGVPPRVPVPVSPSLSPSPSSALTESTGAKPQPPPAAEFFVTSTGTPSGSADAHYALHTYPVGIIDHALGLNGSATDGLRFLVDVASPNKTSTGSAGGPGGPLPDCSSFTLSRFDSGDDDNNNSSSSSSSDAAVDKRIPPPLPLYVFSYGTGHGSWLLMQGGSNTFAVAWYDGVSPITENYRRVDIVYEAADN</sequence>
<dbReference type="EMBL" id="CAWUHB010000027">
    <property type="protein sequence ID" value="CAK7223463.1"/>
    <property type="molecule type" value="Genomic_DNA"/>
</dbReference>
<organism evidence="3 4">
    <name type="scientific">Sporothrix curviconia</name>
    <dbReference type="NCBI Taxonomy" id="1260050"/>
    <lineage>
        <taxon>Eukaryota</taxon>
        <taxon>Fungi</taxon>
        <taxon>Dikarya</taxon>
        <taxon>Ascomycota</taxon>
        <taxon>Pezizomycotina</taxon>
        <taxon>Sordariomycetes</taxon>
        <taxon>Sordariomycetidae</taxon>
        <taxon>Ophiostomatales</taxon>
        <taxon>Ophiostomataceae</taxon>
        <taxon>Sporothrix</taxon>
    </lineage>
</organism>
<accession>A0ABP0BV24</accession>
<feature type="compositionally biased region" description="Low complexity" evidence="1">
    <location>
        <begin position="188"/>
        <end position="197"/>
    </location>
</feature>
<proteinExistence type="predicted"/>
<evidence type="ECO:0000256" key="1">
    <source>
        <dbReference type="SAM" id="MobiDB-lite"/>
    </source>
</evidence>
<evidence type="ECO:0000313" key="4">
    <source>
        <dbReference type="Proteomes" id="UP001642405"/>
    </source>
</evidence>
<feature type="signal peptide" evidence="2">
    <location>
        <begin position="1"/>
        <end position="20"/>
    </location>
</feature>
<dbReference type="Proteomes" id="UP001642405">
    <property type="component" value="Unassembled WGS sequence"/>
</dbReference>
<feature type="region of interest" description="Disordered" evidence="1">
    <location>
        <begin position="156"/>
        <end position="201"/>
    </location>
</feature>
<comment type="caution">
    <text evidence="3">The sequence shown here is derived from an EMBL/GenBank/DDBJ whole genome shotgun (WGS) entry which is preliminary data.</text>
</comment>
<feature type="region of interest" description="Disordered" evidence="1">
    <location>
        <begin position="76"/>
        <end position="110"/>
    </location>
</feature>
<keyword evidence="4" id="KW-1185">Reference proteome</keyword>